<dbReference type="InterPro" id="IPR002514">
    <property type="entry name" value="Transposase_8"/>
</dbReference>
<dbReference type="PANTHER" id="PTHR33609:SF1">
    <property type="entry name" value="TRANSPOSASE"/>
    <property type="match status" value="1"/>
</dbReference>
<name>A0A6J4M580_9CHLR</name>
<protein>
    <submittedName>
        <fullName evidence="1">Mobile element protein</fullName>
    </submittedName>
</protein>
<dbReference type="Pfam" id="PF01527">
    <property type="entry name" value="HTH_Tnp_1"/>
    <property type="match status" value="1"/>
</dbReference>
<dbReference type="GO" id="GO:0006313">
    <property type="term" value="P:DNA transposition"/>
    <property type="evidence" value="ECO:0007669"/>
    <property type="project" value="InterPro"/>
</dbReference>
<dbReference type="AlphaFoldDB" id="A0A6J4M580"/>
<dbReference type="GO" id="GO:0003677">
    <property type="term" value="F:DNA binding"/>
    <property type="evidence" value="ECO:0007669"/>
    <property type="project" value="InterPro"/>
</dbReference>
<accession>A0A6J4M580</accession>
<dbReference type="PANTHER" id="PTHR33609">
    <property type="entry name" value="LOW CALCIUM RESPONSE LOCUS PROTEIN S"/>
    <property type="match status" value="1"/>
</dbReference>
<proteinExistence type="predicted"/>
<dbReference type="SUPFAM" id="SSF46689">
    <property type="entry name" value="Homeodomain-like"/>
    <property type="match status" value="1"/>
</dbReference>
<dbReference type="InterPro" id="IPR009057">
    <property type="entry name" value="Homeodomain-like_sf"/>
</dbReference>
<gene>
    <name evidence="1" type="ORF">AVDCRST_MAG93-7097</name>
</gene>
<dbReference type="Gene3D" id="1.10.10.60">
    <property type="entry name" value="Homeodomain-like"/>
    <property type="match status" value="1"/>
</dbReference>
<dbReference type="GO" id="GO:0004803">
    <property type="term" value="F:transposase activity"/>
    <property type="evidence" value="ECO:0007669"/>
    <property type="project" value="InterPro"/>
</dbReference>
<evidence type="ECO:0000313" key="1">
    <source>
        <dbReference type="EMBL" id="CAA9350553.1"/>
    </source>
</evidence>
<reference evidence="1" key="1">
    <citation type="submission" date="2020-02" db="EMBL/GenBank/DDBJ databases">
        <authorList>
            <person name="Meier V. D."/>
        </authorList>
    </citation>
    <scope>NUCLEOTIDE SEQUENCE</scope>
    <source>
        <strain evidence="1">AVDCRST_MAG93</strain>
    </source>
</reference>
<sequence>MKTGQHSTEQILTILDQAEKGEQTVTAICRHHGIAEATFYRWRKAYSGMVIHEVQRFKELEKENARLKRLLAERLLENDLLKELLQKKG</sequence>
<dbReference type="EMBL" id="CADCTR010002398">
    <property type="protein sequence ID" value="CAA9350553.1"/>
    <property type="molecule type" value="Genomic_DNA"/>
</dbReference>
<dbReference type="InterPro" id="IPR052546">
    <property type="entry name" value="Transposase_8_domain"/>
</dbReference>
<organism evidence="1">
    <name type="scientific">uncultured Chloroflexia bacterium</name>
    <dbReference type="NCBI Taxonomy" id="1672391"/>
    <lineage>
        <taxon>Bacteria</taxon>
        <taxon>Bacillati</taxon>
        <taxon>Chloroflexota</taxon>
        <taxon>Chloroflexia</taxon>
        <taxon>environmental samples</taxon>
    </lineage>
</organism>